<dbReference type="RefSeq" id="WP_346158221.1">
    <property type="nucleotide sequence ID" value="NZ_BAAATE010000079.1"/>
</dbReference>
<dbReference type="InterPro" id="IPR002347">
    <property type="entry name" value="SDR_fam"/>
</dbReference>
<organism evidence="3 4">
    <name type="scientific">Nonomuraea recticatena</name>
    <dbReference type="NCBI Taxonomy" id="46178"/>
    <lineage>
        <taxon>Bacteria</taxon>
        <taxon>Bacillati</taxon>
        <taxon>Actinomycetota</taxon>
        <taxon>Actinomycetes</taxon>
        <taxon>Streptosporangiales</taxon>
        <taxon>Streptosporangiaceae</taxon>
        <taxon>Nonomuraea</taxon>
    </lineage>
</organism>
<protein>
    <submittedName>
        <fullName evidence="3">SDR family oxidoreductase</fullName>
    </submittedName>
</protein>
<dbReference type="PRINTS" id="PR00081">
    <property type="entry name" value="GDHRDH"/>
</dbReference>
<dbReference type="Proteomes" id="UP001501666">
    <property type="component" value="Unassembled WGS sequence"/>
</dbReference>
<dbReference type="SUPFAM" id="SSF51735">
    <property type="entry name" value="NAD(P)-binding Rossmann-fold domains"/>
    <property type="match status" value="1"/>
</dbReference>
<dbReference type="Pfam" id="PF00106">
    <property type="entry name" value="adh_short"/>
    <property type="match status" value="1"/>
</dbReference>
<dbReference type="PRINTS" id="PR00080">
    <property type="entry name" value="SDRFAMILY"/>
</dbReference>
<dbReference type="Gene3D" id="3.40.50.720">
    <property type="entry name" value="NAD(P)-binding Rossmann-like Domain"/>
    <property type="match status" value="1"/>
</dbReference>
<evidence type="ECO:0000256" key="2">
    <source>
        <dbReference type="RuleBase" id="RU000363"/>
    </source>
</evidence>
<evidence type="ECO:0000313" key="3">
    <source>
        <dbReference type="EMBL" id="GAA2702330.1"/>
    </source>
</evidence>
<dbReference type="PANTHER" id="PTHR43157:SF31">
    <property type="entry name" value="PHOSPHATIDYLINOSITOL-GLYCAN BIOSYNTHESIS CLASS F PROTEIN"/>
    <property type="match status" value="1"/>
</dbReference>
<sequence>MKPHNPEETAVVLTGATSGIGEAAARLLAPRTSCLYVHGPERPTEIGGLLEQLQATSAGQVHYVQADFDHLAAVEEMAAEISKRTDRIDVLVNNAGRPGPPRRTISRDGNEVTLQTNYLAAVLLTERLTPLILTADGRVVHVASATHLSASLDPDDLNLEHSPYSPTAAYARSKLALVAHARWLAEQASQPQPDIVSLHPGVISTTLLHAMFDIGGASVQYGARNVVHAALSGSRWRGQYVDETRPAQPNAAALDPDFRRRLAERTSAVLHLSGHR</sequence>
<keyword evidence="1" id="KW-0560">Oxidoreductase</keyword>
<keyword evidence="4" id="KW-1185">Reference proteome</keyword>
<comment type="caution">
    <text evidence="3">The sequence shown here is derived from an EMBL/GenBank/DDBJ whole genome shotgun (WGS) entry which is preliminary data.</text>
</comment>
<accession>A0ABP6FUT2</accession>
<comment type="similarity">
    <text evidence="2">Belongs to the short-chain dehydrogenases/reductases (SDR) family.</text>
</comment>
<dbReference type="InterPro" id="IPR036291">
    <property type="entry name" value="NAD(P)-bd_dom_sf"/>
</dbReference>
<evidence type="ECO:0000313" key="4">
    <source>
        <dbReference type="Proteomes" id="UP001501666"/>
    </source>
</evidence>
<dbReference type="PANTHER" id="PTHR43157">
    <property type="entry name" value="PHOSPHATIDYLINOSITOL-GLYCAN BIOSYNTHESIS CLASS F PROTEIN-RELATED"/>
    <property type="match status" value="1"/>
</dbReference>
<proteinExistence type="inferred from homology"/>
<name>A0ABP6FUT2_9ACTN</name>
<reference evidence="4" key="1">
    <citation type="journal article" date="2019" name="Int. J. Syst. Evol. Microbiol.">
        <title>The Global Catalogue of Microorganisms (GCM) 10K type strain sequencing project: providing services to taxonomists for standard genome sequencing and annotation.</title>
        <authorList>
            <consortium name="The Broad Institute Genomics Platform"/>
            <consortium name="The Broad Institute Genome Sequencing Center for Infectious Disease"/>
            <person name="Wu L."/>
            <person name="Ma J."/>
        </authorList>
    </citation>
    <scope>NUCLEOTIDE SEQUENCE [LARGE SCALE GENOMIC DNA]</scope>
    <source>
        <strain evidence="4">JCM 6835</strain>
    </source>
</reference>
<evidence type="ECO:0000256" key="1">
    <source>
        <dbReference type="ARBA" id="ARBA00023002"/>
    </source>
</evidence>
<dbReference type="EMBL" id="BAAATE010000079">
    <property type="protein sequence ID" value="GAA2702330.1"/>
    <property type="molecule type" value="Genomic_DNA"/>
</dbReference>
<gene>
    <name evidence="3" type="ORF">GCM10010412_100350</name>
</gene>